<feature type="binding site" evidence="7">
    <location>
        <position position="222"/>
    </location>
    <ligand>
        <name>a divalent metal cation</name>
        <dbReference type="ChEBI" id="CHEBI:60240"/>
        <label>1</label>
    </ligand>
</feature>
<dbReference type="Gene3D" id="3.20.20.140">
    <property type="entry name" value="Metal-dependent hydrolases"/>
    <property type="match status" value="1"/>
</dbReference>
<evidence type="ECO:0000256" key="6">
    <source>
        <dbReference type="ARBA" id="ARBA00045223"/>
    </source>
</evidence>
<dbReference type="PANTHER" id="PTHR10060:SF15">
    <property type="entry name" value="DEOXYRIBONUCLEASE TATDN1"/>
    <property type="match status" value="1"/>
</dbReference>
<keyword evidence="3 7" id="KW-0479">Metal-binding</keyword>
<evidence type="ECO:0000256" key="1">
    <source>
        <dbReference type="ARBA" id="ARBA00009275"/>
    </source>
</evidence>
<dbReference type="GO" id="GO:0008296">
    <property type="term" value="F:3'-5'-DNA exonuclease activity"/>
    <property type="evidence" value="ECO:0007669"/>
    <property type="project" value="TreeGrafter"/>
</dbReference>
<dbReference type="AlphaFoldDB" id="A0AAW1D7Z2"/>
<dbReference type="InterPro" id="IPR032466">
    <property type="entry name" value="Metal_Hydrolase"/>
</dbReference>
<evidence type="ECO:0000313" key="9">
    <source>
        <dbReference type="Proteomes" id="UP001461498"/>
    </source>
</evidence>
<feature type="binding site" evidence="7">
    <location>
        <position position="150"/>
    </location>
    <ligand>
        <name>a divalent metal cation</name>
        <dbReference type="ChEBI" id="CHEBI:60240"/>
        <label>2</label>
    </ligand>
</feature>
<evidence type="ECO:0000256" key="3">
    <source>
        <dbReference type="ARBA" id="ARBA00022723"/>
    </source>
</evidence>
<evidence type="ECO:0000256" key="2">
    <source>
        <dbReference type="ARBA" id="ARBA00022722"/>
    </source>
</evidence>
<dbReference type="CDD" id="cd01310">
    <property type="entry name" value="TatD_DNAse"/>
    <property type="match status" value="1"/>
</dbReference>
<dbReference type="Pfam" id="PF01026">
    <property type="entry name" value="TatD_DNase"/>
    <property type="match status" value="1"/>
</dbReference>
<name>A0AAW1D7Z2_9HEMI</name>
<accession>A0AAW1D7Z2</accession>
<dbReference type="PANTHER" id="PTHR10060">
    <property type="entry name" value="TATD FAMILY DEOXYRIBONUCLEASE"/>
    <property type="match status" value="1"/>
</dbReference>
<comment type="similarity">
    <text evidence="1">Belongs to the metallo-dependent hydrolases superfamily. TatD-type hydrolase family.</text>
</comment>
<sequence>MAKRRFIDIGANLIDSTYSGIYHSKTVHQYDLDNVLKRAWAVGLEKIIITGTSYEDSKKAYNLSQTDKRLFCTVGCHPTNCLEFEKDESADSYAEKLCQLYKDCGSKVKAFGEIGLDFDRLNFCGKDEQIKYFEKQLTIAESLKAPLFLHCRAAFQELSDIIRKRDLHLSGVVHSFDGTPEQANDLIELGFYIGINGCSLKTNDNLDTVKTIANNKILIETDAPWCDIRATHAGYKYVITKFDAVKKEKWKENAMVKGRNEPSTICQILEILAAVKEEDIDQLNEQIYDNTLQLFFPDEHC</sequence>
<keyword evidence="2" id="KW-0540">Nuclease</keyword>
<dbReference type="GO" id="GO:0005829">
    <property type="term" value="C:cytosol"/>
    <property type="evidence" value="ECO:0007669"/>
    <property type="project" value="TreeGrafter"/>
</dbReference>
<keyword evidence="9" id="KW-1185">Reference proteome</keyword>
<dbReference type="InterPro" id="IPR001130">
    <property type="entry name" value="TatD-like"/>
</dbReference>
<proteinExistence type="inferred from homology"/>
<dbReference type="GO" id="GO:0046872">
    <property type="term" value="F:metal ion binding"/>
    <property type="evidence" value="ECO:0007669"/>
    <property type="project" value="UniProtKB-KW"/>
</dbReference>
<feature type="binding site" evidence="7">
    <location>
        <position position="174"/>
    </location>
    <ligand>
        <name>a divalent metal cation</name>
        <dbReference type="ChEBI" id="CHEBI:60240"/>
        <label>2</label>
    </ligand>
</feature>
<gene>
    <name evidence="8" type="ORF">O3M35_008932</name>
</gene>
<dbReference type="EMBL" id="JAPXFL010000005">
    <property type="protein sequence ID" value="KAK9507125.1"/>
    <property type="molecule type" value="Genomic_DNA"/>
</dbReference>
<evidence type="ECO:0000256" key="4">
    <source>
        <dbReference type="ARBA" id="ARBA00022801"/>
    </source>
</evidence>
<evidence type="ECO:0000256" key="7">
    <source>
        <dbReference type="PIRSR" id="PIRSR005902-1"/>
    </source>
</evidence>
<dbReference type="InterPro" id="IPR050891">
    <property type="entry name" value="TatD-type_Hydrolase"/>
</dbReference>
<evidence type="ECO:0000256" key="5">
    <source>
        <dbReference type="ARBA" id="ARBA00039767"/>
    </source>
</evidence>
<protein>
    <recommendedName>
        <fullName evidence="5">Deoxyribonuclease TATDN1</fullName>
    </recommendedName>
</protein>
<organism evidence="8 9">
    <name type="scientific">Rhynocoris fuscipes</name>
    <dbReference type="NCBI Taxonomy" id="488301"/>
    <lineage>
        <taxon>Eukaryota</taxon>
        <taxon>Metazoa</taxon>
        <taxon>Ecdysozoa</taxon>
        <taxon>Arthropoda</taxon>
        <taxon>Hexapoda</taxon>
        <taxon>Insecta</taxon>
        <taxon>Pterygota</taxon>
        <taxon>Neoptera</taxon>
        <taxon>Paraneoptera</taxon>
        <taxon>Hemiptera</taxon>
        <taxon>Heteroptera</taxon>
        <taxon>Panheteroptera</taxon>
        <taxon>Cimicomorpha</taxon>
        <taxon>Reduviidae</taxon>
        <taxon>Harpactorinae</taxon>
        <taxon>Harpactorini</taxon>
        <taxon>Rhynocoris</taxon>
    </lineage>
</organism>
<evidence type="ECO:0000313" key="8">
    <source>
        <dbReference type="EMBL" id="KAK9507126.1"/>
    </source>
</evidence>
<comment type="caution">
    <text evidence="8">The sequence shown here is derived from an EMBL/GenBank/DDBJ whole genome shotgun (WGS) entry which is preliminary data.</text>
</comment>
<dbReference type="EMBL" id="JAPXFL010000005">
    <property type="protein sequence ID" value="KAK9507126.1"/>
    <property type="molecule type" value="Genomic_DNA"/>
</dbReference>
<reference evidence="8 9" key="1">
    <citation type="submission" date="2022-12" db="EMBL/GenBank/DDBJ databases">
        <title>Chromosome-level genome assembly of true bugs.</title>
        <authorList>
            <person name="Ma L."/>
            <person name="Li H."/>
        </authorList>
    </citation>
    <scope>NUCLEOTIDE SEQUENCE [LARGE SCALE GENOMIC DNA]</scope>
    <source>
        <strain evidence="8">Lab_2022b</strain>
    </source>
</reference>
<feature type="binding site" evidence="7">
    <location>
        <position position="113"/>
    </location>
    <ligand>
        <name>a divalent metal cation</name>
        <dbReference type="ChEBI" id="CHEBI:60240"/>
        <label>1</label>
    </ligand>
</feature>
<dbReference type="PIRSF" id="PIRSF005902">
    <property type="entry name" value="DNase_TatD"/>
    <property type="match status" value="1"/>
</dbReference>
<dbReference type="SUPFAM" id="SSF51556">
    <property type="entry name" value="Metallo-dependent hydrolases"/>
    <property type="match status" value="1"/>
</dbReference>
<dbReference type="Proteomes" id="UP001461498">
    <property type="component" value="Unassembled WGS sequence"/>
</dbReference>
<keyword evidence="4" id="KW-0378">Hydrolase</keyword>
<comment type="function">
    <text evidence="6">Deoxyribonuclease which catalyzes (in vitro) the decatenation of kinetoplast DNA, which are circular DNA catenated to each other, producing linear DNA molecules. Plays an important role in chromosomal segregation and cell cycle progression during eye development probably via its DNA decatenation activity.</text>
</comment>